<evidence type="ECO:0000313" key="2">
    <source>
        <dbReference type="EMBL" id="WBO83356.1"/>
    </source>
</evidence>
<accession>A0ABY7PKY8</accession>
<evidence type="ECO:0000256" key="1">
    <source>
        <dbReference type="SAM" id="SignalP"/>
    </source>
</evidence>
<name>A0ABY7PKY8_9BACT</name>
<evidence type="ECO:0000313" key="3">
    <source>
        <dbReference type="Proteomes" id="UP001211872"/>
    </source>
</evidence>
<dbReference type="RefSeq" id="WP_270125749.1">
    <property type="nucleotide sequence ID" value="NZ_CP115396.1"/>
</dbReference>
<gene>
    <name evidence="2" type="ORF">O9Z63_13305</name>
</gene>
<dbReference type="Proteomes" id="UP001211872">
    <property type="component" value="Chromosome"/>
</dbReference>
<feature type="signal peptide" evidence="1">
    <location>
        <begin position="1"/>
        <end position="22"/>
    </location>
</feature>
<organism evidence="2 3">
    <name type="scientific">Hymenobacter yonginensis</name>
    <dbReference type="NCBI Taxonomy" id="748197"/>
    <lineage>
        <taxon>Bacteria</taxon>
        <taxon>Pseudomonadati</taxon>
        <taxon>Bacteroidota</taxon>
        <taxon>Cytophagia</taxon>
        <taxon>Cytophagales</taxon>
        <taxon>Hymenobacteraceae</taxon>
        <taxon>Hymenobacter</taxon>
    </lineage>
</organism>
<keyword evidence="3" id="KW-1185">Reference proteome</keyword>
<dbReference type="EMBL" id="CP115396">
    <property type="protein sequence ID" value="WBO83356.1"/>
    <property type="molecule type" value="Genomic_DNA"/>
</dbReference>
<protein>
    <submittedName>
        <fullName evidence="2">Uncharacterized protein</fullName>
    </submittedName>
</protein>
<reference evidence="2 3" key="1">
    <citation type="journal article" date="2011" name="Int. J. Syst. Evol. Microbiol.">
        <title>Hymenobacter yonginensis sp. nov., isolated from a mesotrophic artificial lake.</title>
        <authorList>
            <person name="Joung Y."/>
            <person name="Cho S.H."/>
            <person name="Kim H."/>
            <person name="Kim S.B."/>
            <person name="Joh K."/>
        </authorList>
    </citation>
    <scope>NUCLEOTIDE SEQUENCE [LARGE SCALE GENOMIC DNA]</scope>
    <source>
        <strain evidence="2 3">KCTC 22745</strain>
    </source>
</reference>
<sequence>MKSLFAILLAGSLSAASFSVQAQQASDRLRAEAMENTRLLANRIALDDARSVRVRQLTYDRLVQESQIATMYGDDPAMRQNKLRVVEEEYTAKLKDLLTSVQFDRYKALVAAGTAPASRHTASVLNASATSPK</sequence>
<keyword evidence="1" id="KW-0732">Signal</keyword>
<feature type="chain" id="PRO_5046133491" evidence="1">
    <location>
        <begin position="23"/>
        <end position="133"/>
    </location>
</feature>
<proteinExistence type="predicted"/>